<dbReference type="Pfam" id="PF21787">
    <property type="entry name" value="TNP-like_RNaseH_N"/>
    <property type="match status" value="1"/>
</dbReference>
<gene>
    <name evidence="3" type="ORF">HF086_017056</name>
    <name evidence="2" type="ORF">HW555_010744</name>
</gene>
<evidence type="ECO:0000259" key="1">
    <source>
        <dbReference type="Pfam" id="PF21787"/>
    </source>
</evidence>
<accession>A0A835KZI4</accession>
<proteinExistence type="predicted"/>
<keyword evidence="4" id="KW-1185">Reference proteome</keyword>
<dbReference type="Proteomes" id="UP000814243">
    <property type="component" value="Unassembled WGS sequence"/>
</dbReference>
<dbReference type="EMBL" id="JACEFF010000707">
    <property type="protein sequence ID" value="KAH9632508.1"/>
    <property type="molecule type" value="Genomic_DNA"/>
</dbReference>
<dbReference type="InterPro" id="IPR048365">
    <property type="entry name" value="TNP-like_RNaseH_N"/>
</dbReference>
<reference evidence="3" key="2">
    <citation type="journal article" date="2021" name="G3 (Bethesda)">
        <title>Genome and transcriptome analysis of the beet armyworm Spodoptera exigua reveals targets for pest control. .</title>
        <authorList>
            <person name="Simon S."/>
            <person name="Breeschoten T."/>
            <person name="Jansen H.J."/>
            <person name="Dirks R.P."/>
            <person name="Schranz M.E."/>
            <person name="Ros V.I.D."/>
        </authorList>
    </citation>
    <scope>NUCLEOTIDE SEQUENCE</scope>
    <source>
        <strain evidence="3">TB_SE_WUR_2020</strain>
    </source>
</reference>
<evidence type="ECO:0000313" key="3">
    <source>
        <dbReference type="EMBL" id="KAH9632508.1"/>
    </source>
</evidence>
<dbReference type="AlphaFoldDB" id="A0A835KZI4"/>
<protein>
    <recommendedName>
        <fullName evidence="1">Transposable element P transposase-like RNase H domain-containing protein</fullName>
    </recommendedName>
</protein>
<reference evidence="2" key="1">
    <citation type="submission" date="2020-08" db="EMBL/GenBank/DDBJ databases">
        <title>Spodoptera exigua strain:BAW_Kor-Di-RS1 Genome sequencing and assembly.</title>
        <authorList>
            <person name="Kim J."/>
            <person name="Nam H.Y."/>
            <person name="Kwon M."/>
            <person name="Choi J.H."/>
            <person name="Cho S.R."/>
            <person name="Kim G.-H."/>
        </authorList>
    </citation>
    <scope>NUCLEOTIDE SEQUENCE</scope>
    <source>
        <strain evidence="2">BAW_Kor-Di-RS1</strain>
        <tissue evidence="2">Whole-body</tissue>
    </source>
</reference>
<organism evidence="2 4">
    <name type="scientific">Spodoptera exigua</name>
    <name type="common">Beet armyworm</name>
    <name type="synonym">Noctua fulgens</name>
    <dbReference type="NCBI Taxonomy" id="7107"/>
    <lineage>
        <taxon>Eukaryota</taxon>
        <taxon>Metazoa</taxon>
        <taxon>Ecdysozoa</taxon>
        <taxon>Arthropoda</taxon>
        <taxon>Hexapoda</taxon>
        <taxon>Insecta</taxon>
        <taxon>Pterygota</taxon>
        <taxon>Neoptera</taxon>
        <taxon>Endopterygota</taxon>
        <taxon>Lepidoptera</taxon>
        <taxon>Glossata</taxon>
        <taxon>Ditrysia</taxon>
        <taxon>Noctuoidea</taxon>
        <taxon>Noctuidae</taxon>
        <taxon>Amphipyrinae</taxon>
        <taxon>Spodoptera</taxon>
    </lineage>
</organism>
<feature type="domain" description="Transposable element P transposase-like RNase H" evidence="1">
    <location>
        <begin position="16"/>
        <end position="72"/>
    </location>
</feature>
<evidence type="ECO:0000313" key="2">
    <source>
        <dbReference type="EMBL" id="KAF9410082.1"/>
    </source>
</evidence>
<comment type="caution">
    <text evidence="2">The sequence shown here is derived from an EMBL/GenBank/DDBJ whole genome shotgun (WGS) entry which is preliminary data.</text>
</comment>
<sequence length="83" mass="9382">MVKNVTKNMQIMHKFSNYKQPIGFTFSRSATKGPELAKQIKEFVREVKKAGLIVVAVICDQGSGNRNAIKCLLEESRAAWLKR</sequence>
<dbReference type="Proteomes" id="UP000648187">
    <property type="component" value="Unassembled WGS sequence"/>
</dbReference>
<name>A0A835KZI4_SPOEX</name>
<evidence type="ECO:0000313" key="4">
    <source>
        <dbReference type="Proteomes" id="UP000648187"/>
    </source>
</evidence>
<dbReference type="EMBL" id="JACKWZ010000279">
    <property type="protein sequence ID" value="KAF9410082.1"/>
    <property type="molecule type" value="Genomic_DNA"/>
</dbReference>